<reference evidence="1 2" key="1">
    <citation type="submission" date="2016-11" db="EMBL/GenBank/DDBJ databases">
        <title>The macronuclear genome of Stentor coeruleus: a giant cell with tiny introns.</title>
        <authorList>
            <person name="Slabodnick M."/>
            <person name="Ruby J.G."/>
            <person name="Reiff S.B."/>
            <person name="Swart E.C."/>
            <person name="Gosai S."/>
            <person name="Prabakaran S."/>
            <person name="Witkowska E."/>
            <person name="Larue G.E."/>
            <person name="Fisher S."/>
            <person name="Freeman R.M."/>
            <person name="Gunawardena J."/>
            <person name="Chu W."/>
            <person name="Stover N.A."/>
            <person name="Gregory B.D."/>
            <person name="Nowacki M."/>
            <person name="Derisi J."/>
            <person name="Roy S.W."/>
            <person name="Marshall W.F."/>
            <person name="Sood P."/>
        </authorList>
    </citation>
    <scope>NUCLEOTIDE SEQUENCE [LARGE SCALE GENOMIC DNA]</scope>
    <source>
        <strain evidence="1">WM001</strain>
    </source>
</reference>
<comment type="caution">
    <text evidence="1">The sequence shown here is derived from an EMBL/GenBank/DDBJ whole genome shotgun (WGS) entry which is preliminary data.</text>
</comment>
<evidence type="ECO:0000313" key="1">
    <source>
        <dbReference type="EMBL" id="OMJ89673.1"/>
    </source>
</evidence>
<gene>
    <name evidence="1" type="ORF">SteCoe_8125</name>
</gene>
<proteinExistence type="predicted"/>
<evidence type="ECO:0000313" key="2">
    <source>
        <dbReference type="Proteomes" id="UP000187209"/>
    </source>
</evidence>
<sequence>MYLSYILLIYQVQSLGFDQLGTIWPAGSLPISNSYTNLKKTSDYTFTFSLDHSLDSNSKITVKFPSQFISNLGISLCLSSLGTCTVSDRTVTTTLSSPLYRNRITSLIIYNINNPDKEGGTGNFELKSWKGNNLIDSNSIFGVAGISQAIGSLLSAGLSIIEDDSSIAGATSRYEFKFRLYRPLDAWNWIRFTFPNSGFEFASNPTCTSFNIEGYSIVGNLTCFYENSRVTLVGISEEIPAFKHVGVRITVKNPPYAIVTGTFAIETGKNGTLTVYDEKFDIEGVTISPGLITQISLVPANSSVILARDKEVLYRLTFLSSNNIPNGGIIQIIGTYYFAMTGIYYIEYGIDDVDFDNPAICSYDSLTYTLTISSFIQENPRLVSLLISLKNPSIAGVSDPLIIRTLKSDGVTIIDENTDEAFVYVDEITSPSSSSVTFPLGNQATGLAINFKINFAPQYEVPALGYVVFTVPYGFSSISYSQTCYAKPTNELELSSPSCFYLNGKVTIQLYSDATGSYGKFEAGIQSYVRITTLISPKTSGTYLFDYSTYSKTYDLIETGTAIGLLSASSITPTITLIHAAMSTPTIIEFQFTTSKQIPSGITPSITTDLIGFIELQFPTYNGASNLFAINLGLTSTSVPCSGISGIDKSITCFITSSPSSPSTPVYIQISGFSEISSGTLVKIYVSGIKYVSTANAPTFIITTYKKYNRVRYDLETGSAIGPIGQVLPAVTLSGSSLTLSDKTVLHTATLSTGTSFTTTVASGAITPYILIHIYISHDQGYCNNASISCYLDSVLYTCTCYQGADMVLIPLSSSYLAASHTIQIVGIVNPESVPLVNDDLYYYIIGGNSVKQYISFSGQIPKLNAGGFSKTKITPGELGQGYVFVSYSVLLVPNHYIPKGGSIQIVFPSEYTLSSSNPKPTCYTNYLKAISSDITCSLSSNTFTITGFQEVHAENVVVVFIKGIQNPSQTSSGQFSISTLNTAGRYIDQNTLAGGLSYISLWQIQTIEYLEIDVFPTNANATAEYSFKFTPSTFMGAGAVIKIDFPLQQFGNLPSSPVCRVSGEVFTFASCTTSASDLYFVTDTDLPYKPIIFSVIGLVNFDEGTSQNFVITTAYDGVTLQSTGTATSQVTAKTTAQAGTLKVSNIIFYPMNEGEEATYEFYFSPITSISENENIIIKFPLTYDHRVGDNIKCWATGLQGYLECYLLHAYTLIVTKHDPFDCTSCEIALFISGIINPLQGSTGQFFIGILHEDYFIELNEYSGSLTIISAPDYAEVIHSRTDNLYARYTQTFSFNITCNDTIPTTSSGGEVWVSFPEDYVLEDSYITCRSSDFWATGVPKCEIDNQKLKITGQEAEYTGNLILYLDSVPNPLHNILAGSINLEVYDGFNRKILARSYPNLDPTRFQYEYPGPLILINNDLSFSVRRGTVSKFIPITLDYPCALNLTLIATSASFIFIPEQISLYIGDLLTTFRVSIPYDTEDKDYIITWSILGETNPLFYTPILKSKFTVVKDTLEKIYIDSIMPIPRGANSLPVYITLTAGPNSDITIHLSLPDSVSGIEISNKDQVFEAGVYILNFTLSVSADVLINETSLQVLIDGTNAEAYQLVTNILPFEIFTDTTGPQVLGAGVVETSRTWALFTITTNKYCWCYYAYALKGTQIPSFKETKNQGPPKYPSTQIKYGNTHVDTTTTLNLNVTGLRAGNRYTIFFWAEDLSGKSSDYCQQLDFDTDFIYPTAEVDLKFKQIYLNDVEIAKTSAVIQLYLSLHDWRLGENPYNTLQMDPNKLYSSNAEWPVVSFYIYDKPDSEAYPEPIFMVKRLQGLQKSFENKLNNFDTSYDITGNTVVVDSCVYEEMPHIVNKSSSYQYIGLTASLVEDGYIYAVALLADTDPGYPFSFQVVLGNDLWNRPALSVFTNASAGAEANFTFSQVDHNTSYHIYVICTNDNPGYPEPIKDSSVVKIEWRTAAKPSPIPFSIDDAVVLCQVLTFYLILL</sequence>
<dbReference type="EMBL" id="MPUH01000120">
    <property type="protein sequence ID" value="OMJ89673.1"/>
    <property type="molecule type" value="Genomic_DNA"/>
</dbReference>
<organism evidence="1 2">
    <name type="scientific">Stentor coeruleus</name>
    <dbReference type="NCBI Taxonomy" id="5963"/>
    <lineage>
        <taxon>Eukaryota</taxon>
        <taxon>Sar</taxon>
        <taxon>Alveolata</taxon>
        <taxon>Ciliophora</taxon>
        <taxon>Postciliodesmatophora</taxon>
        <taxon>Heterotrichea</taxon>
        <taxon>Heterotrichida</taxon>
        <taxon>Stentoridae</taxon>
        <taxon>Stentor</taxon>
    </lineage>
</organism>
<dbReference type="Proteomes" id="UP000187209">
    <property type="component" value="Unassembled WGS sequence"/>
</dbReference>
<keyword evidence="2" id="KW-1185">Reference proteome</keyword>
<name>A0A1R2CKW8_9CILI</name>
<accession>A0A1R2CKW8</accession>
<dbReference type="OrthoDB" id="287532at2759"/>
<protein>
    <submittedName>
        <fullName evidence="1">Uncharacterized protein</fullName>
    </submittedName>
</protein>